<dbReference type="GO" id="GO:0016301">
    <property type="term" value="F:kinase activity"/>
    <property type="evidence" value="ECO:0007669"/>
    <property type="project" value="UniProtKB-KW"/>
</dbReference>
<accession>A0ABP3ZNP3</accession>
<comment type="pathway">
    <text evidence="1">Amino-sugar metabolism; 1,6-anhydro-N-acetylmuramate degradation.</text>
</comment>
<dbReference type="NCBIfam" id="NF007146">
    <property type="entry name" value="PRK09585.2-6"/>
    <property type="match status" value="1"/>
</dbReference>
<keyword evidence="3" id="KW-1185">Reference proteome</keyword>
<keyword evidence="1" id="KW-0547">Nucleotide-binding</keyword>
<dbReference type="RefSeq" id="WP_343949789.1">
    <property type="nucleotide sequence ID" value="NZ_BAAAHQ010000009.1"/>
</dbReference>
<dbReference type="Gene3D" id="3.30.420.40">
    <property type="match status" value="2"/>
</dbReference>
<dbReference type="InterPro" id="IPR043129">
    <property type="entry name" value="ATPase_NBD"/>
</dbReference>
<protein>
    <recommendedName>
        <fullName evidence="1">Anhydro-N-acetylmuramic acid kinase</fullName>
        <ecNumber evidence="1">2.7.1.170</ecNumber>
    </recommendedName>
    <alternativeName>
        <fullName evidence="1">AnhMurNAc kinase</fullName>
    </alternativeName>
</protein>
<evidence type="ECO:0000256" key="1">
    <source>
        <dbReference type="HAMAP-Rule" id="MF_01270"/>
    </source>
</evidence>
<evidence type="ECO:0000313" key="3">
    <source>
        <dbReference type="Proteomes" id="UP001501578"/>
    </source>
</evidence>
<dbReference type="PANTHER" id="PTHR30605:SF0">
    <property type="entry name" value="ANHYDRO-N-ACETYLMURAMIC ACID KINASE"/>
    <property type="match status" value="1"/>
</dbReference>
<comment type="pathway">
    <text evidence="1">Cell wall biogenesis; peptidoglycan recycling.</text>
</comment>
<organism evidence="2 3">
    <name type="scientific">Nonomuraea longicatena</name>
    <dbReference type="NCBI Taxonomy" id="83682"/>
    <lineage>
        <taxon>Bacteria</taxon>
        <taxon>Bacillati</taxon>
        <taxon>Actinomycetota</taxon>
        <taxon>Actinomycetes</taxon>
        <taxon>Streptosporangiales</taxon>
        <taxon>Streptosporangiaceae</taxon>
        <taxon>Nonomuraea</taxon>
    </lineage>
</organism>
<comment type="catalytic activity">
    <reaction evidence="1">
        <text>1,6-anhydro-N-acetyl-beta-muramate + ATP + H2O = N-acetyl-D-muramate 6-phosphate + ADP + H(+)</text>
        <dbReference type="Rhea" id="RHEA:24952"/>
        <dbReference type="ChEBI" id="CHEBI:15377"/>
        <dbReference type="ChEBI" id="CHEBI:15378"/>
        <dbReference type="ChEBI" id="CHEBI:30616"/>
        <dbReference type="ChEBI" id="CHEBI:58690"/>
        <dbReference type="ChEBI" id="CHEBI:58722"/>
        <dbReference type="ChEBI" id="CHEBI:456216"/>
        <dbReference type="EC" id="2.7.1.170"/>
    </reaction>
</comment>
<reference evidence="3" key="1">
    <citation type="journal article" date="2019" name="Int. J. Syst. Evol. Microbiol.">
        <title>The Global Catalogue of Microorganisms (GCM) 10K type strain sequencing project: providing services to taxonomists for standard genome sequencing and annotation.</title>
        <authorList>
            <consortium name="The Broad Institute Genomics Platform"/>
            <consortium name="The Broad Institute Genome Sequencing Center for Infectious Disease"/>
            <person name="Wu L."/>
            <person name="Ma J."/>
        </authorList>
    </citation>
    <scope>NUCLEOTIDE SEQUENCE [LARGE SCALE GENOMIC DNA]</scope>
    <source>
        <strain evidence="3">JCM 11136</strain>
    </source>
</reference>
<comment type="similarity">
    <text evidence="1">Belongs to the anhydro-N-acetylmuramic acid kinase family.</text>
</comment>
<name>A0ABP3ZNP3_9ACTN</name>
<keyword evidence="1" id="KW-0808">Transferase</keyword>
<dbReference type="EMBL" id="BAAAHQ010000009">
    <property type="protein sequence ID" value="GAA0923344.1"/>
    <property type="molecule type" value="Genomic_DNA"/>
</dbReference>
<keyword evidence="1" id="KW-0067">ATP-binding</keyword>
<comment type="caution">
    <text evidence="2">The sequence shown here is derived from an EMBL/GenBank/DDBJ whole genome shotgun (WGS) entry which is preliminary data.</text>
</comment>
<dbReference type="Proteomes" id="UP001501578">
    <property type="component" value="Unassembled WGS sequence"/>
</dbReference>
<comment type="function">
    <text evidence="1">Catalyzes the specific phosphorylation of 1,6-anhydro-N-acetylmuramic acid (anhMurNAc) with the simultaneous cleavage of the 1,6-anhydro ring, generating MurNAc-6-P. Is required for the utilization of anhMurNAc either imported from the medium or derived from its own cell wall murein, and thus plays a role in cell wall recycling.</text>
</comment>
<sequence length="365" mass="38223">MRVLGLMSGTSHDGIDTAVVDWSMDGGTLTGRLLSLGERRYPDELRARIVAALPPHQVSMGEVCALDTLIGREFAAAAEGAGPADLICSHGQTLYHWVEDGRVEGTLQLGQPAWIAERTGLPVVSDVRVRDVAAGGNGAPLVSYLDLLLLNGIEGRSGALNLGGIANLTVREPAIAYDTGPACALIDAAAPPYDVDGRLGAAGTVSRDLLDELLAEPYYRREPPKTTGKELFTPDYVTSDLPQADLVATLTALTAQTVADEIRRHRLDTVVVSGGGVRNPTLMRMLGERTGARLVVSDELGVPSDHKEAIAFSLFGWLSAHGLPATVPSCTGADGARILGTMTPGSGPLVLPEPLAEAPVAISFL</sequence>
<dbReference type="Pfam" id="PF03702">
    <property type="entry name" value="AnmK"/>
    <property type="match status" value="1"/>
</dbReference>
<dbReference type="PANTHER" id="PTHR30605">
    <property type="entry name" value="ANHYDRO-N-ACETYLMURAMIC ACID KINASE"/>
    <property type="match status" value="1"/>
</dbReference>
<evidence type="ECO:0000313" key="2">
    <source>
        <dbReference type="EMBL" id="GAA0923344.1"/>
    </source>
</evidence>
<dbReference type="SUPFAM" id="SSF53067">
    <property type="entry name" value="Actin-like ATPase domain"/>
    <property type="match status" value="1"/>
</dbReference>
<proteinExistence type="inferred from homology"/>
<gene>
    <name evidence="1" type="primary">anmK</name>
    <name evidence="2" type="ORF">GCM10009560_23220</name>
</gene>
<keyword evidence="1 2" id="KW-0418">Kinase</keyword>
<dbReference type="EC" id="2.7.1.170" evidence="1"/>
<dbReference type="InterPro" id="IPR005338">
    <property type="entry name" value="Anhydro_N_Ac-Mur_kinase"/>
</dbReference>
<dbReference type="HAMAP" id="MF_01270">
    <property type="entry name" value="AnhMurNAc_kinase"/>
    <property type="match status" value="1"/>
</dbReference>
<feature type="binding site" evidence="1">
    <location>
        <begin position="9"/>
        <end position="16"/>
    </location>
    <ligand>
        <name>ATP</name>
        <dbReference type="ChEBI" id="CHEBI:30616"/>
    </ligand>
</feature>
<keyword evidence="1" id="KW-0119">Carbohydrate metabolism</keyword>